<evidence type="ECO:0000313" key="1">
    <source>
        <dbReference type="EMBL" id="VEF77919.1"/>
    </source>
</evidence>
<dbReference type="RefSeq" id="WP_124324149.1">
    <property type="nucleotide sequence ID" value="NZ_CP118137.1"/>
</dbReference>
<gene>
    <name evidence="1" type="ORF">NCTC7357_06327</name>
</gene>
<proteinExistence type="predicted"/>
<sequence>MNGSSDVVHLSSVTCEDVELLYKEKERHLHEKIDATRDAYFGFIFPINRSDLSAVSEAFELDYKVAQLIYKKSKNFSTFKVPGRKFGQLTNHIYGASVLALRGKSLDTGLESVSDRSINELVAVNEDVILEVAGVRASWFGRIFFPAQAFSNAISVFGGNVSPEALYALAKDYGYASAAGSRNTIRGDFGIALWLTLLARAP</sequence>
<dbReference type="AlphaFoldDB" id="A0AAX3G4H9"/>
<organism evidence="1 2">
    <name type="scientific">Pseudomonas chlororaphis</name>
    <dbReference type="NCBI Taxonomy" id="587753"/>
    <lineage>
        <taxon>Bacteria</taxon>
        <taxon>Pseudomonadati</taxon>
        <taxon>Pseudomonadota</taxon>
        <taxon>Gammaproteobacteria</taxon>
        <taxon>Pseudomonadales</taxon>
        <taxon>Pseudomonadaceae</taxon>
        <taxon>Pseudomonas</taxon>
    </lineage>
</organism>
<name>A0AAX3G4H9_9PSED</name>
<protein>
    <submittedName>
        <fullName evidence="1">Uncharacterized protein</fullName>
    </submittedName>
</protein>
<dbReference type="Proteomes" id="UP000277437">
    <property type="component" value="Chromosome"/>
</dbReference>
<reference evidence="1 2" key="1">
    <citation type="submission" date="2018-12" db="EMBL/GenBank/DDBJ databases">
        <authorList>
            <consortium name="Pathogen Informatics"/>
        </authorList>
    </citation>
    <scope>NUCLEOTIDE SEQUENCE [LARGE SCALE GENOMIC DNA]</scope>
    <source>
        <strain evidence="1 2">NCTC7357</strain>
    </source>
</reference>
<evidence type="ECO:0000313" key="2">
    <source>
        <dbReference type="Proteomes" id="UP000277437"/>
    </source>
</evidence>
<accession>A0AAX3G4H9</accession>
<dbReference type="EMBL" id="LR134334">
    <property type="protein sequence ID" value="VEF77919.1"/>
    <property type="molecule type" value="Genomic_DNA"/>
</dbReference>